<dbReference type="Pfam" id="PF04000">
    <property type="entry name" value="Sas10_Utp3"/>
    <property type="match status" value="1"/>
</dbReference>
<feature type="compositionally biased region" description="Gly residues" evidence="1">
    <location>
        <begin position="301"/>
        <end position="310"/>
    </location>
</feature>
<dbReference type="PANTHER" id="PTHR13237">
    <property type="entry name" value="SOMETHING ABOUT SILENCING PROTEIN 10-RELATED"/>
    <property type="match status" value="1"/>
</dbReference>
<dbReference type="Proteomes" id="UP000663853">
    <property type="component" value="Unassembled WGS sequence"/>
</dbReference>
<feature type="region of interest" description="Disordered" evidence="1">
    <location>
        <begin position="285"/>
        <end position="310"/>
    </location>
</feature>
<protein>
    <recommendedName>
        <fullName evidence="4">Neuroguidin</fullName>
    </recommendedName>
</protein>
<dbReference type="InterPro" id="IPR007146">
    <property type="entry name" value="Sas10/Utp3/C1D"/>
</dbReference>
<reference evidence="2" key="1">
    <citation type="submission" date="2021-01" db="EMBL/GenBank/DDBJ databases">
        <authorList>
            <person name="Kaushik A."/>
        </authorList>
    </citation>
    <scope>NUCLEOTIDE SEQUENCE</scope>
    <source>
        <strain evidence="2">AG6-10EEA</strain>
    </source>
</reference>
<evidence type="ECO:0008006" key="4">
    <source>
        <dbReference type="Google" id="ProtNLM"/>
    </source>
</evidence>
<accession>A0A8H3DB51</accession>
<feature type="compositionally biased region" description="Basic and acidic residues" evidence="1">
    <location>
        <begin position="347"/>
        <end position="368"/>
    </location>
</feature>
<comment type="caution">
    <text evidence="2">The sequence shown here is derived from an EMBL/GenBank/DDBJ whole genome shotgun (WGS) entry which is preliminary data.</text>
</comment>
<dbReference type="PANTHER" id="PTHR13237:SF9">
    <property type="entry name" value="NEUROGUIDIN"/>
    <property type="match status" value="1"/>
</dbReference>
<feature type="region of interest" description="Disordered" evidence="1">
    <location>
        <begin position="180"/>
        <end position="266"/>
    </location>
</feature>
<feature type="compositionally biased region" description="Low complexity" evidence="1">
    <location>
        <begin position="247"/>
        <end position="262"/>
    </location>
</feature>
<proteinExistence type="predicted"/>
<dbReference type="EMBL" id="CAJMXA010003884">
    <property type="protein sequence ID" value="CAE6520821.1"/>
    <property type="molecule type" value="Genomic_DNA"/>
</dbReference>
<evidence type="ECO:0000313" key="3">
    <source>
        <dbReference type="Proteomes" id="UP000663853"/>
    </source>
</evidence>
<dbReference type="AlphaFoldDB" id="A0A8H3DB51"/>
<name>A0A8H3DB51_9AGAM</name>
<evidence type="ECO:0000313" key="2">
    <source>
        <dbReference type="EMBL" id="CAE6520821.1"/>
    </source>
</evidence>
<dbReference type="GO" id="GO:0000462">
    <property type="term" value="P:maturation of SSU-rRNA from tricistronic rRNA transcript (SSU-rRNA, 5.8S rRNA, LSU-rRNA)"/>
    <property type="evidence" value="ECO:0007669"/>
    <property type="project" value="TreeGrafter"/>
</dbReference>
<organism evidence="2 3">
    <name type="scientific">Rhizoctonia solani</name>
    <dbReference type="NCBI Taxonomy" id="456999"/>
    <lineage>
        <taxon>Eukaryota</taxon>
        <taxon>Fungi</taxon>
        <taxon>Dikarya</taxon>
        <taxon>Basidiomycota</taxon>
        <taxon>Agaricomycotina</taxon>
        <taxon>Agaricomycetes</taxon>
        <taxon>Cantharellales</taxon>
        <taxon>Ceratobasidiaceae</taxon>
        <taxon>Rhizoctonia</taxon>
    </lineage>
</organism>
<gene>
    <name evidence="2" type="ORF">RDB_LOCUS146699</name>
</gene>
<sequence length="390" mass="42832">MRFSASMAPTASVNDTDIQAFCDLTNEMTQSVASARQLVQSLLAKQDSELDSRAGISLLSLKNHVILSYIHSLALLSSHRLLGHSLLDRAPPSEPFGSLDRPARGADAGDLVDTMVEDRIILEKTKTLEARMKYQIDKLVRLAQDSLQDERDVIDDPLAFKPNLSNLAAPLTQRGRITTESANAEGGAASDVEVGSEDEGGDGIYRPPKLAPVPYIEGRSKKSKERTYKAQSLSSHLTLDPSRPHSESASGLGSGSASLSSARARELKRMTEFEEENMTRLVMNKKEGRRRKRDEEDMALGGAGARRGGGAALRDEFRDVLGAINRKRSASGGDGYEELREKGKKASAFERSRTRKVDQVDETREGPRVRKKSRFEAAIKANKQAVKRRK</sequence>
<dbReference type="GO" id="GO:0032040">
    <property type="term" value="C:small-subunit processome"/>
    <property type="evidence" value="ECO:0007669"/>
    <property type="project" value="TreeGrafter"/>
</dbReference>
<feature type="region of interest" description="Disordered" evidence="1">
    <location>
        <begin position="327"/>
        <end position="390"/>
    </location>
</feature>
<evidence type="ECO:0000256" key="1">
    <source>
        <dbReference type="SAM" id="MobiDB-lite"/>
    </source>
</evidence>